<dbReference type="PANTHER" id="PTHR42802:SF1">
    <property type="entry name" value="L-ORNITHINE N(5)-MONOOXYGENASE"/>
    <property type="match status" value="1"/>
</dbReference>
<evidence type="ECO:0000256" key="2">
    <source>
        <dbReference type="ARBA" id="ARBA00004924"/>
    </source>
</evidence>
<keyword evidence="7" id="KW-0521">NADP</keyword>
<keyword evidence="8" id="KW-0560">Oxidoreductase</keyword>
<comment type="catalytic activity">
    <reaction evidence="10">
        <text>L-ornithine + NADH + O2 = N(5)-hydroxy-L-ornithine + NAD(+) + H2O</text>
        <dbReference type="Rhea" id="RHEA:41512"/>
        <dbReference type="ChEBI" id="CHEBI:15377"/>
        <dbReference type="ChEBI" id="CHEBI:15379"/>
        <dbReference type="ChEBI" id="CHEBI:46911"/>
        <dbReference type="ChEBI" id="CHEBI:57540"/>
        <dbReference type="ChEBI" id="CHEBI:57945"/>
        <dbReference type="ChEBI" id="CHEBI:78275"/>
        <dbReference type="EC" id="1.14.13.196"/>
    </reaction>
</comment>
<reference evidence="12 13" key="1">
    <citation type="submission" date="2024-04" db="EMBL/GenBank/DDBJ databases">
        <title>Phyllosticta paracitricarpa is synonymous to the EU quarantine fungus P. citricarpa based on phylogenomic analyses.</title>
        <authorList>
            <consortium name="Lawrence Berkeley National Laboratory"/>
            <person name="Van ingen-buijs V.A."/>
            <person name="Van westerhoven A.C."/>
            <person name="Haridas S."/>
            <person name="Skiadas P."/>
            <person name="Martin F."/>
            <person name="Groenewald J.Z."/>
            <person name="Crous P.W."/>
            <person name="Seidl M.F."/>
        </authorList>
    </citation>
    <scope>NUCLEOTIDE SEQUENCE [LARGE SCALE GENOMIC DNA]</scope>
    <source>
        <strain evidence="12 13">CPC 17464</strain>
    </source>
</reference>
<dbReference type="Proteomes" id="UP001360953">
    <property type="component" value="Unassembled WGS sequence"/>
</dbReference>
<dbReference type="Pfam" id="PF13434">
    <property type="entry name" value="Lys_Orn_oxgnase"/>
    <property type="match status" value="1"/>
</dbReference>
<feature type="compositionally biased region" description="Polar residues" evidence="11">
    <location>
        <begin position="9"/>
        <end position="28"/>
    </location>
</feature>
<comment type="catalytic activity">
    <reaction evidence="9">
        <text>L-ornithine + NADPH + O2 = N(5)-hydroxy-L-ornithine + NADP(+) + H2O</text>
        <dbReference type="Rhea" id="RHEA:41508"/>
        <dbReference type="ChEBI" id="CHEBI:15377"/>
        <dbReference type="ChEBI" id="CHEBI:15379"/>
        <dbReference type="ChEBI" id="CHEBI:46911"/>
        <dbReference type="ChEBI" id="CHEBI:57783"/>
        <dbReference type="ChEBI" id="CHEBI:58349"/>
        <dbReference type="ChEBI" id="CHEBI:78275"/>
        <dbReference type="EC" id="1.14.13.196"/>
    </reaction>
</comment>
<evidence type="ECO:0000256" key="3">
    <source>
        <dbReference type="ARBA" id="ARBA00007588"/>
    </source>
</evidence>
<dbReference type="GeneID" id="92027032"/>
<dbReference type="InterPro" id="IPR025700">
    <property type="entry name" value="Lys/Orn_oxygenase"/>
</dbReference>
<dbReference type="SUPFAM" id="SSF51905">
    <property type="entry name" value="FAD/NAD(P)-binding domain"/>
    <property type="match status" value="2"/>
</dbReference>
<name>A0ABR1L7I2_9PEZI</name>
<dbReference type="RefSeq" id="XP_066650625.1">
    <property type="nucleotide sequence ID" value="XM_066794126.1"/>
</dbReference>
<accession>A0ABR1L7I2</accession>
<evidence type="ECO:0000256" key="7">
    <source>
        <dbReference type="ARBA" id="ARBA00022857"/>
    </source>
</evidence>
<keyword evidence="6" id="KW-0274">FAD</keyword>
<dbReference type="PANTHER" id="PTHR42802">
    <property type="entry name" value="MONOOXYGENASE"/>
    <property type="match status" value="1"/>
</dbReference>
<comment type="caution">
    <text evidence="12">The sequence shown here is derived from an EMBL/GenBank/DDBJ whole genome shotgun (WGS) entry which is preliminary data.</text>
</comment>
<dbReference type="InterPro" id="IPR036188">
    <property type="entry name" value="FAD/NAD-bd_sf"/>
</dbReference>
<dbReference type="EMBL" id="JBBPEH010000014">
    <property type="protein sequence ID" value="KAK7530386.1"/>
    <property type="molecule type" value="Genomic_DNA"/>
</dbReference>
<dbReference type="EC" id="1.14.13.196" evidence="4"/>
<dbReference type="PRINTS" id="PR00368">
    <property type="entry name" value="FADPNR"/>
</dbReference>
<evidence type="ECO:0000256" key="1">
    <source>
        <dbReference type="ARBA" id="ARBA00001974"/>
    </source>
</evidence>
<keyword evidence="5" id="KW-0285">Flavoprotein</keyword>
<comment type="similarity">
    <text evidence="3">Belongs to the lysine N(6)-hydroxylase/L-ornithine N(5)-oxygenase family.</text>
</comment>
<evidence type="ECO:0000256" key="6">
    <source>
        <dbReference type="ARBA" id="ARBA00022827"/>
    </source>
</evidence>
<evidence type="ECO:0000256" key="10">
    <source>
        <dbReference type="ARBA" id="ARBA00049248"/>
    </source>
</evidence>
<proteinExistence type="inferred from homology"/>
<protein>
    <recommendedName>
        <fullName evidence="4">L-ornithine N(5)-monooxygenase [NAD(P)H]</fullName>
        <ecNumber evidence="4">1.14.13.196</ecNumber>
    </recommendedName>
</protein>
<comment type="pathway">
    <text evidence="2">Siderophore biosynthesis.</text>
</comment>
<keyword evidence="13" id="KW-1185">Reference proteome</keyword>
<evidence type="ECO:0000256" key="11">
    <source>
        <dbReference type="SAM" id="MobiDB-lite"/>
    </source>
</evidence>
<organism evidence="12 13">
    <name type="scientific">Phyllosticta citribraziliensis</name>
    <dbReference type="NCBI Taxonomy" id="989973"/>
    <lineage>
        <taxon>Eukaryota</taxon>
        <taxon>Fungi</taxon>
        <taxon>Dikarya</taxon>
        <taxon>Ascomycota</taxon>
        <taxon>Pezizomycotina</taxon>
        <taxon>Dothideomycetes</taxon>
        <taxon>Dothideomycetes incertae sedis</taxon>
        <taxon>Botryosphaeriales</taxon>
        <taxon>Phyllostictaceae</taxon>
        <taxon>Phyllosticta</taxon>
    </lineage>
</organism>
<evidence type="ECO:0000256" key="4">
    <source>
        <dbReference type="ARBA" id="ARBA00012881"/>
    </source>
</evidence>
<sequence>MSPHADSPFSRTGSPDQAAPPQNNNQPLRSVHRAIQPKMHKNTSYLKPTPEDELHDLVCVGFGPASLAIAVALNDAIENRQVDRVPKVAFLEKQPQFAWHAGMLLEGARMQITFLKDMATFRNPRSHFTFLNYLFQNNRLVDFTNLSTFLPARVEYEDYMKWCASHFADVTSYGQEVVQVVPEKTTVDSKAIDSFVVTSRNPVTGETSTRRARHVVIATGGQAKIPEPFPQNHPRVIHSSQYKYTVPQVLTERDAPYTIAVIGAGQSAAEIYEDLQKHYPNSRTNLLIRGQHLRPSDDSPFVNEIFNPDRVEDMWTRDPVLRNKTINEDKQTNYGVVRLELLERLFETLYLQKMRYDSEEDWPHKILNFRDVSAVEESPSKPAGVRLVIQNRGGDFCAALKGKSTEERLDVDLVVIAAGYVRNAHENILAGSKWLMPGGGADEKAKWVIDRNYKVQTEPGKVAPEAGLWLQGCNEMTHGLSDTLLSILAIRGHEVVESIFGTGNTAHAAKAVPVNVNGHAEGIAQQF</sequence>
<evidence type="ECO:0000313" key="12">
    <source>
        <dbReference type="EMBL" id="KAK7530386.1"/>
    </source>
</evidence>
<evidence type="ECO:0000256" key="8">
    <source>
        <dbReference type="ARBA" id="ARBA00023002"/>
    </source>
</evidence>
<comment type="cofactor">
    <cofactor evidence="1">
        <name>FAD</name>
        <dbReference type="ChEBI" id="CHEBI:57692"/>
    </cofactor>
</comment>
<dbReference type="Gene3D" id="3.50.50.60">
    <property type="entry name" value="FAD/NAD(P)-binding domain"/>
    <property type="match status" value="1"/>
</dbReference>
<feature type="region of interest" description="Disordered" evidence="11">
    <location>
        <begin position="1"/>
        <end position="28"/>
    </location>
</feature>
<evidence type="ECO:0000256" key="9">
    <source>
        <dbReference type="ARBA" id="ARBA00047598"/>
    </source>
</evidence>
<evidence type="ECO:0000256" key="5">
    <source>
        <dbReference type="ARBA" id="ARBA00022630"/>
    </source>
</evidence>
<evidence type="ECO:0000313" key="13">
    <source>
        <dbReference type="Proteomes" id="UP001360953"/>
    </source>
</evidence>
<gene>
    <name evidence="12" type="ORF">J3D65DRAFT_155593</name>
</gene>